<dbReference type="Pfam" id="PF03167">
    <property type="entry name" value="UDG"/>
    <property type="match status" value="1"/>
</dbReference>
<evidence type="ECO:0000256" key="6">
    <source>
        <dbReference type="ARBA" id="ARBA00023204"/>
    </source>
</evidence>
<sequence>MMNSNRIKLNDSWKTPLADEFGDAYMTRLREFLISEKAAGKQIFPKGSEYFRALDLTPLDKVRVVILGQDPYHGPGQAHGLCFSVRPGVRPPPSLVNIYKELESDVGMARPSHGFLEHWAKQGVLLLNSVLTVEMGQAASHRGKGWEQFTDAIVRHIAAKDKPVVFLLWGSYAQKKAAFVQSVEQGGKHLILKAPHPSPLSAHKGFFGCRHFSKANAFLKKQKLTPIDWALPEPA</sequence>
<dbReference type="SMART" id="SM00987">
    <property type="entry name" value="UreE_C"/>
    <property type="match status" value="1"/>
</dbReference>
<feature type="domain" description="Uracil-DNA glycosylase-like" evidence="7">
    <location>
        <begin position="55"/>
        <end position="219"/>
    </location>
</feature>
<evidence type="ECO:0000256" key="3">
    <source>
        <dbReference type="ARBA" id="ARBA00012030"/>
    </source>
</evidence>
<name>A0A3B0RTF3_9ZZZZ</name>
<dbReference type="NCBIfam" id="NF003589">
    <property type="entry name" value="PRK05254.1-2"/>
    <property type="match status" value="1"/>
</dbReference>
<dbReference type="NCBIfam" id="NF003591">
    <property type="entry name" value="PRK05254.1-4"/>
    <property type="match status" value="1"/>
</dbReference>
<gene>
    <name evidence="8" type="ORF">MNBD_ALPHA04-615</name>
</gene>
<dbReference type="EC" id="3.2.2.27" evidence="3"/>
<reference evidence="8" key="1">
    <citation type="submission" date="2018-06" db="EMBL/GenBank/DDBJ databases">
        <authorList>
            <person name="Zhirakovskaya E."/>
        </authorList>
    </citation>
    <scope>NUCLEOTIDE SEQUENCE</scope>
</reference>
<dbReference type="SUPFAM" id="SSF52141">
    <property type="entry name" value="Uracil-DNA glycosylase-like"/>
    <property type="match status" value="1"/>
</dbReference>
<keyword evidence="6" id="KW-0234">DNA repair</keyword>
<keyword evidence="8" id="KW-0326">Glycosidase</keyword>
<dbReference type="HAMAP" id="MF_00148">
    <property type="entry name" value="UDG"/>
    <property type="match status" value="1"/>
</dbReference>
<dbReference type="AlphaFoldDB" id="A0A3B0RTF3"/>
<dbReference type="GO" id="GO:0004844">
    <property type="term" value="F:uracil DNA N-glycosylase activity"/>
    <property type="evidence" value="ECO:0007669"/>
    <property type="project" value="UniProtKB-EC"/>
</dbReference>
<dbReference type="InterPro" id="IPR002043">
    <property type="entry name" value="UDG_fam1"/>
</dbReference>
<evidence type="ECO:0000259" key="7">
    <source>
        <dbReference type="SMART" id="SM00986"/>
    </source>
</evidence>
<proteinExistence type="inferred from homology"/>
<dbReference type="SMART" id="SM00986">
    <property type="entry name" value="UDG"/>
    <property type="match status" value="1"/>
</dbReference>
<evidence type="ECO:0000256" key="4">
    <source>
        <dbReference type="ARBA" id="ARBA00022763"/>
    </source>
</evidence>
<dbReference type="Gene3D" id="3.40.470.10">
    <property type="entry name" value="Uracil-DNA glycosylase-like domain"/>
    <property type="match status" value="1"/>
</dbReference>
<dbReference type="NCBIfam" id="NF003588">
    <property type="entry name" value="PRK05254.1-1"/>
    <property type="match status" value="1"/>
</dbReference>
<evidence type="ECO:0000256" key="2">
    <source>
        <dbReference type="ARBA" id="ARBA00008184"/>
    </source>
</evidence>
<dbReference type="InterPro" id="IPR005122">
    <property type="entry name" value="Uracil-DNA_glycosylase-like"/>
</dbReference>
<comment type="catalytic activity">
    <reaction evidence="1">
        <text>Hydrolyzes single-stranded DNA or mismatched double-stranded DNA and polynucleotides, releasing free uracil.</text>
        <dbReference type="EC" id="3.2.2.27"/>
    </reaction>
</comment>
<dbReference type="InterPro" id="IPR036895">
    <property type="entry name" value="Uracil-DNA_glycosylase-like_sf"/>
</dbReference>
<dbReference type="GO" id="GO:0097510">
    <property type="term" value="P:base-excision repair, AP site formation via deaminated base removal"/>
    <property type="evidence" value="ECO:0007669"/>
    <property type="project" value="TreeGrafter"/>
</dbReference>
<keyword evidence="4" id="KW-0227">DNA damage</keyword>
<dbReference type="InterPro" id="IPR018085">
    <property type="entry name" value="Ura-DNA_Glyclase_AS"/>
</dbReference>
<evidence type="ECO:0000256" key="1">
    <source>
        <dbReference type="ARBA" id="ARBA00001400"/>
    </source>
</evidence>
<dbReference type="PANTHER" id="PTHR11264:SF0">
    <property type="entry name" value="URACIL-DNA GLYCOSYLASE"/>
    <property type="match status" value="1"/>
</dbReference>
<dbReference type="CDD" id="cd10027">
    <property type="entry name" value="UDG-F1-like"/>
    <property type="match status" value="1"/>
</dbReference>
<dbReference type="NCBIfam" id="TIGR00628">
    <property type="entry name" value="ung"/>
    <property type="match status" value="1"/>
</dbReference>
<accession>A0A3B0RTF3</accession>
<dbReference type="PROSITE" id="PS00130">
    <property type="entry name" value="U_DNA_GLYCOSYLASE"/>
    <property type="match status" value="1"/>
</dbReference>
<dbReference type="EMBL" id="UOEF01000186">
    <property type="protein sequence ID" value="VAV94481.1"/>
    <property type="molecule type" value="Genomic_DNA"/>
</dbReference>
<evidence type="ECO:0000313" key="8">
    <source>
        <dbReference type="EMBL" id="VAV94481.1"/>
    </source>
</evidence>
<organism evidence="8">
    <name type="scientific">hydrothermal vent metagenome</name>
    <dbReference type="NCBI Taxonomy" id="652676"/>
    <lineage>
        <taxon>unclassified sequences</taxon>
        <taxon>metagenomes</taxon>
        <taxon>ecological metagenomes</taxon>
    </lineage>
</organism>
<protein>
    <recommendedName>
        <fullName evidence="3">uracil-DNA glycosylase</fullName>
        <ecNumber evidence="3">3.2.2.27</ecNumber>
    </recommendedName>
</protein>
<dbReference type="PANTHER" id="PTHR11264">
    <property type="entry name" value="URACIL-DNA GLYCOSYLASE"/>
    <property type="match status" value="1"/>
</dbReference>
<evidence type="ECO:0000256" key="5">
    <source>
        <dbReference type="ARBA" id="ARBA00022801"/>
    </source>
</evidence>
<keyword evidence="5 8" id="KW-0378">Hydrolase</keyword>
<dbReference type="NCBIfam" id="NF003592">
    <property type="entry name" value="PRK05254.1-5"/>
    <property type="match status" value="1"/>
</dbReference>
<comment type="similarity">
    <text evidence="2">Belongs to the uracil-DNA glycosylase (UDG) superfamily. UNG family.</text>
</comment>
<dbReference type="FunFam" id="3.40.470.10:FF:000001">
    <property type="entry name" value="Uracil-DNA glycosylase"/>
    <property type="match status" value="1"/>
</dbReference>